<dbReference type="GO" id="GO:0008270">
    <property type="term" value="F:zinc ion binding"/>
    <property type="evidence" value="ECO:0007669"/>
    <property type="project" value="TreeGrafter"/>
</dbReference>
<evidence type="ECO:0000259" key="8">
    <source>
        <dbReference type="Pfam" id="PF04389"/>
    </source>
</evidence>
<sequence length="361" mass="39183">MRAGLPEVIGTVLLPLLLLLLLLRTTAAASPDTSRTLSESHLPLLVNATRAERLRQLAGPLLRPRPVGSAGHSAVRAALSEFLTGHLGWTVAEDRFWADTPVGPRQFVNLVASRRAAKNSSLKPKVLALAAHFDTAATVSPDFVRATDSAVPCAMLLLLAEALNSEPAVGPPSLQERGLAVDFDRLVAMETRRLQASAAFFRFDVAECRRTAMDVALDCRPSCPSWCCSTSCGAESPGALIYAEPAVGPPSLQERRRLADVELADFDRLVAMETRLRSAGLLPEASAAFFRFADNFRWPTVDTVDDDHAPFRRLGVPTLHLVPTPFPRVWHRASDTGARVHWGHSAAVARILLGWLVEKMA</sequence>
<keyword evidence="6" id="KW-0012">Acyltransferase</keyword>
<proteinExistence type="inferred from homology"/>
<reference evidence="10" key="1">
    <citation type="submission" date="2016-11" db="UniProtKB">
        <authorList>
            <consortium name="WormBaseParasite"/>
        </authorList>
    </citation>
    <scope>IDENTIFICATION</scope>
</reference>
<evidence type="ECO:0000256" key="2">
    <source>
        <dbReference type="ARBA" id="ARBA00006014"/>
    </source>
</evidence>
<dbReference type="Pfam" id="PF04389">
    <property type="entry name" value="Peptidase_M28"/>
    <property type="match status" value="2"/>
</dbReference>
<dbReference type="EC" id="2.3.2.5" evidence="3"/>
<dbReference type="AlphaFoldDB" id="A0A1I8G5E6"/>
<evidence type="ECO:0000256" key="3">
    <source>
        <dbReference type="ARBA" id="ARBA00012012"/>
    </source>
</evidence>
<comment type="similarity">
    <text evidence="2">Belongs to the glutaminyl-peptide cyclotransferase family.</text>
</comment>
<dbReference type="InterPro" id="IPR007484">
    <property type="entry name" value="Peptidase_M28"/>
</dbReference>
<evidence type="ECO:0000313" key="9">
    <source>
        <dbReference type="Proteomes" id="UP000095280"/>
    </source>
</evidence>
<dbReference type="WBParaSite" id="maker-uti_cns_0000830-snap-gene-0.6-mRNA-1">
    <property type="protein sequence ID" value="maker-uti_cns_0000830-snap-gene-0.6-mRNA-1"/>
    <property type="gene ID" value="maker-uti_cns_0000830-snap-gene-0.6"/>
</dbReference>
<dbReference type="PANTHER" id="PTHR12283:SF6">
    <property type="entry name" value="GLUTAMINYL-PEPTIDE CYCLOTRANSFERASE-RELATED"/>
    <property type="match status" value="1"/>
</dbReference>
<accession>A0A1I8G5E6</accession>
<feature type="signal peptide" evidence="7">
    <location>
        <begin position="1"/>
        <end position="28"/>
    </location>
</feature>
<feature type="chain" id="PRO_5009319119" description="glutaminyl-peptide cyclotransferase" evidence="7">
    <location>
        <begin position="29"/>
        <end position="361"/>
    </location>
</feature>
<dbReference type="SUPFAM" id="SSF53187">
    <property type="entry name" value="Zn-dependent exopeptidases"/>
    <property type="match status" value="1"/>
</dbReference>
<evidence type="ECO:0000256" key="1">
    <source>
        <dbReference type="ARBA" id="ARBA00000001"/>
    </source>
</evidence>
<keyword evidence="4" id="KW-0808">Transferase</keyword>
<comment type="catalytic activity">
    <reaction evidence="1">
        <text>N-terminal L-glutaminyl-[peptide] = N-terminal 5-oxo-L-prolyl-[peptide] + NH4(+)</text>
        <dbReference type="Rhea" id="RHEA:23652"/>
        <dbReference type="Rhea" id="RHEA-COMP:11736"/>
        <dbReference type="Rhea" id="RHEA-COMP:11846"/>
        <dbReference type="ChEBI" id="CHEBI:28938"/>
        <dbReference type="ChEBI" id="CHEBI:64722"/>
        <dbReference type="ChEBI" id="CHEBI:87215"/>
        <dbReference type="EC" id="2.3.2.5"/>
    </reaction>
</comment>
<evidence type="ECO:0000256" key="5">
    <source>
        <dbReference type="ARBA" id="ARBA00022801"/>
    </source>
</evidence>
<dbReference type="PROSITE" id="PS00758">
    <property type="entry name" value="ARGE_DAPE_CPG2_1"/>
    <property type="match status" value="1"/>
</dbReference>
<dbReference type="Proteomes" id="UP000095280">
    <property type="component" value="Unplaced"/>
</dbReference>
<keyword evidence="7" id="KW-0732">Signal</keyword>
<feature type="domain" description="Peptidase M28" evidence="8">
    <location>
        <begin position="118"/>
        <end position="167"/>
    </location>
</feature>
<dbReference type="PANTHER" id="PTHR12283">
    <property type="entry name" value="GLUTAMINYL-PEPTIDE CYCLOTRANSFERASE"/>
    <property type="match status" value="1"/>
</dbReference>
<organism evidence="9 10">
    <name type="scientific">Macrostomum lignano</name>
    <dbReference type="NCBI Taxonomy" id="282301"/>
    <lineage>
        <taxon>Eukaryota</taxon>
        <taxon>Metazoa</taxon>
        <taxon>Spiralia</taxon>
        <taxon>Lophotrochozoa</taxon>
        <taxon>Platyhelminthes</taxon>
        <taxon>Rhabditophora</taxon>
        <taxon>Macrostomorpha</taxon>
        <taxon>Macrostomida</taxon>
        <taxon>Macrostomidae</taxon>
        <taxon>Macrostomum</taxon>
    </lineage>
</organism>
<evidence type="ECO:0000256" key="6">
    <source>
        <dbReference type="ARBA" id="ARBA00023315"/>
    </source>
</evidence>
<keyword evidence="9" id="KW-1185">Reference proteome</keyword>
<evidence type="ECO:0000256" key="4">
    <source>
        <dbReference type="ARBA" id="ARBA00022679"/>
    </source>
</evidence>
<keyword evidence="5" id="KW-0378">Hydrolase</keyword>
<dbReference type="InterPro" id="IPR001261">
    <property type="entry name" value="ArgE/DapE_CS"/>
</dbReference>
<dbReference type="Gene3D" id="3.40.630.10">
    <property type="entry name" value="Zn peptidases"/>
    <property type="match status" value="2"/>
</dbReference>
<feature type="domain" description="Peptidase M28" evidence="8">
    <location>
        <begin position="299"/>
        <end position="353"/>
    </location>
</feature>
<dbReference type="InterPro" id="IPR040234">
    <property type="entry name" value="QC/QCL"/>
</dbReference>
<evidence type="ECO:0000313" key="10">
    <source>
        <dbReference type="WBParaSite" id="maker-uti_cns_0000830-snap-gene-0.6-mRNA-1"/>
    </source>
</evidence>
<protein>
    <recommendedName>
        <fullName evidence="3">glutaminyl-peptide cyclotransferase</fullName>
        <ecNumber evidence="3">2.3.2.5</ecNumber>
    </recommendedName>
</protein>
<dbReference type="GO" id="GO:0016603">
    <property type="term" value="F:glutaminyl-peptide cyclotransferase activity"/>
    <property type="evidence" value="ECO:0007669"/>
    <property type="project" value="UniProtKB-EC"/>
</dbReference>
<name>A0A1I8G5E6_9PLAT</name>
<evidence type="ECO:0000256" key="7">
    <source>
        <dbReference type="SAM" id="SignalP"/>
    </source>
</evidence>